<proteinExistence type="predicted"/>
<keyword evidence="1" id="KW-0732">Signal</keyword>
<sequence length="205" mass="24040">MMTLVLLMSIVQYGRIQIFRVKSVRLHQAKTLVLQAAAMVMMQQQMMMYPHHHYMAYNNHHYHYQQYQQQQQQQQKQQQGCNLDEVKTIWVGGLVHWMDETYLHGCFSHTGEIIWWKTSWEILSMKFRISIYYTAMLVTKEMVIGSMMHMNSRMAVMDGPLEPSSSTAPSVADVPDGPAFVNFFSVCIFLFNFCPLITCNTFQYI</sequence>
<name>A0A5D2T981_GOSMU</name>
<evidence type="ECO:0000313" key="3">
    <source>
        <dbReference type="Proteomes" id="UP000323597"/>
    </source>
</evidence>
<evidence type="ECO:0008006" key="4">
    <source>
        <dbReference type="Google" id="ProtNLM"/>
    </source>
</evidence>
<accession>A0A5D2T981</accession>
<feature type="signal peptide" evidence="1">
    <location>
        <begin position="1"/>
        <end position="16"/>
    </location>
</feature>
<dbReference type="InterPro" id="IPR012677">
    <property type="entry name" value="Nucleotide-bd_a/b_plait_sf"/>
</dbReference>
<keyword evidence="3" id="KW-1185">Reference proteome</keyword>
<dbReference type="GO" id="GO:0003676">
    <property type="term" value="F:nucleic acid binding"/>
    <property type="evidence" value="ECO:0007669"/>
    <property type="project" value="InterPro"/>
</dbReference>
<gene>
    <name evidence="2" type="ORF">E1A91_D10G169200v1</name>
</gene>
<feature type="chain" id="PRO_5022711229" description="RRM domain-containing protein" evidence="1">
    <location>
        <begin position="17"/>
        <end position="205"/>
    </location>
</feature>
<evidence type="ECO:0000313" key="2">
    <source>
        <dbReference type="EMBL" id="TYI61382.1"/>
    </source>
</evidence>
<dbReference type="SUPFAM" id="SSF54928">
    <property type="entry name" value="RNA-binding domain, RBD"/>
    <property type="match status" value="1"/>
</dbReference>
<protein>
    <recommendedName>
        <fullName evidence="4">RRM domain-containing protein</fullName>
    </recommendedName>
</protein>
<dbReference type="Gene3D" id="3.30.70.330">
    <property type="match status" value="1"/>
</dbReference>
<organism evidence="2 3">
    <name type="scientific">Gossypium mustelinum</name>
    <name type="common">Cotton</name>
    <name type="synonym">Gossypium caicoense</name>
    <dbReference type="NCBI Taxonomy" id="34275"/>
    <lineage>
        <taxon>Eukaryota</taxon>
        <taxon>Viridiplantae</taxon>
        <taxon>Streptophyta</taxon>
        <taxon>Embryophyta</taxon>
        <taxon>Tracheophyta</taxon>
        <taxon>Spermatophyta</taxon>
        <taxon>Magnoliopsida</taxon>
        <taxon>eudicotyledons</taxon>
        <taxon>Gunneridae</taxon>
        <taxon>Pentapetalae</taxon>
        <taxon>rosids</taxon>
        <taxon>malvids</taxon>
        <taxon>Malvales</taxon>
        <taxon>Malvaceae</taxon>
        <taxon>Malvoideae</taxon>
        <taxon>Gossypium</taxon>
    </lineage>
</organism>
<dbReference type="Proteomes" id="UP000323597">
    <property type="component" value="Chromosome D10"/>
</dbReference>
<evidence type="ECO:0000256" key="1">
    <source>
        <dbReference type="SAM" id="SignalP"/>
    </source>
</evidence>
<dbReference type="EMBL" id="CM017658">
    <property type="protein sequence ID" value="TYI61382.1"/>
    <property type="molecule type" value="Genomic_DNA"/>
</dbReference>
<dbReference type="AlphaFoldDB" id="A0A5D2T981"/>
<dbReference type="InterPro" id="IPR035979">
    <property type="entry name" value="RBD_domain_sf"/>
</dbReference>
<reference evidence="2 3" key="1">
    <citation type="submission" date="2019-07" db="EMBL/GenBank/DDBJ databases">
        <title>WGS assembly of Gossypium mustelinum.</title>
        <authorList>
            <person name="Chen Z.J."/>
            <person name="Sreedasyam A."/>
            <person name="Ando A."/>
            <person name="Song Q."/>
            <person name="De L."/>
            <person name="Hulse-Kemp A."/>
            <person name="Ding M."/>
            <person name="Ye W."/>
            <person name="Kirkbride R."/>
            <person name="Jenkins J."/>
            <person name="Plott C."/>
            <person name="Lovell J."/>
            <person name="Lin Y.-M."/>
            <person name="Vaughn R."/>
            <person name="Liu B."/>
            <person name="Li W."/>
            <person name="Simpson S."/>
            <person name="Scheffler B."/>
            <person name="Saski C."/>
            <person name="Grover C."/>
            <person name="Hu G."/>
            <person name="Conover J."/>
            <person name="Carlson J."/>
            <person name="Shu S."/>
            <person name="Boston L."/>
            <person name="Williams M."/>
            <person name="Peterson D."/>
            <person name="Mcgee K."/>
            <person name="Jones D."/>
            <person name="Wendel J."/>
            <person name="Stelly D."/>
            <person name="Grimwood J."/>
            <person name="Schmutz J."/>
        </authorList>
    </citation>
    <scope>NUCLEOTIDE SEQUENCE [LARGE SCALE GENOMIC DNA]</scope>
    <source>
        <strain evidence="2">1408120.09</strain>
    </source>
</reference>